<evidence type="ECO:0000256" key="6">
    <source>
        <dbReference type="PIRSR" id="PIRSR031051-2"/>
    </source>
</evidence>
<protein>
    <submittedName>
        <fullName evidence="9">Inorganic pyrophosphatase 2-like</fullName>
    </submittedName>
</protein>
<organism evidence="8 9">
    <name type="scientific">Ziziphus jujuba</name>
    <name type="common">Chinese jujube</name>
    <name type="synonym">Ziziphus sativa</name>
    <dbReference type="NCBI Taxonomy" id="326968"/>
    <lineage>
        <taxon>Eukaryota</taxon>
        <taxon>Viridiplantae</taxon>
        <taxon>Streptophyta</taxon>
        <taxon>Embryophyta</taxon>
        <taxon>Tracheophyta</taxon>
        <taxon>Spermatophyta</taxon>
        <taxon>Magnoliopsida</taxon>
        <taxon>eudicotyledons</taxon>
        <taxon>Gunneridae</taxon>
        <taxon>Pentapetalae</taxon>
        <taxon>rosids</taxon>
        <taxon>fabids</taxon>
        <taxon>Rosales</taxon>
        <taxon>Rhamnaceae</taxon>
        <taxon>Paliureae</taxon>
        <taxon>Ziziphus</taxon>
    </lineage>
</organism>
<evidence type="ECO:0000256" key="7">
    <source>
        <dbReference type="PIRSR" id="PIRSR031051-3"/>
    </source>
</evidence>
<keyword evidence="8" id="KW-1185">Reference proteome</keyword>
<evidence type="ECO:0000313" key="8">
    <source>
        <dbReference type="Proteomes" id="UP001652623"/>
    </source>
</evidence>
<feature type="binding site" evidence="6">
    <location>
        <position position="97"/>
    </location>
    <ligand>
        <name>substrate</name>
    </ligand>
</feature>
<dbReference type="NCBIfam" id="TIGR01489">
    <property type="entry name" value="DKMTPPase-SF"/>
    <property type="match status" value="1"/>
</dbReference>
<evidence type="ECO:0000313" key="9">
    <source>
        <dbReference type="RefSeq" id="XP_015866143.3"/>
    </source>
</evidence>
<keyword evidence="4 7" id="KW-0460">Magnesium</keyword>
<evidence type="ECO:0000256" key="3">
    <source>
        <dbReference type="ARBA" id="ARBA00022801"/>
    </source>
</evidence>
<dbReference type="Proteomes" id="UP001652623">
    <property type="component" value="Chromosome 1"/>
</dbReference>
<dbReference type="Pfam" id="PF06888">
    <property type="entry name" value="Put_Phosphatase"/>
    <property type="match status" value="1"/>
</dbReference>
<feature type="active site" description="Nucleophile" evidence="5">
    <location>
        <position position="11"/>
    </location>
</feature>
<feature type="binding site" evidence="6">
    <location>
        <position position="22"/>
    </location>
    <ligand>
        <name>substrate</name>
    </ligand>
</feature>
<dbReference type="NCBIfam" id="TIGR01488">
    <property type="entry name" value="HAD-SF-IB"/>
    <property type="match status" value="1"/>
</dbReference>
<dbReference type="InterPro" id="IPR016965">
    <property type="entry name" value="Pase_PHOSPHO-typ"/>
</dbReference>
<proteinExistence type="predicted"/>
<dbReference type="GeneID" id="107403742"/>
<evidence type="ECO:0000256" key="4">
    <source>
        <dbReference type="ARBA" id="ARBA00022842"/>
    </source>
</evidence>
<dbReference type="InterPro" id="IPR023214">
    <property type="entry name" value="HAD_sf"/>
</dbReference>
<keyword evidence="2 7" id="KW-0479">Metal-binding</keyword>
<reference evidence="8" key="1">
    <citation type="submission" date="2025-05" db="UniProtKB">
        <authorList>
            <consortium name="RefSeq"/>
        </authorList>
    </citation>
    <scope>NUCLEOTIDE SEQUENCE [LARGE SCALE GENOMIC DNA]</scope>
</reference>
<dbReference type="SUPFAM" id="SSF56784">
    <property type="entry name" value="HAD-like"/>
    <property type="match status" value="1"/>
</dbReference>
<evidence type="ECO:0000256" key="5">
    <source>
        <dbReference type="PIRSR" id="PIRSR031051-1"/>
    </source>
</evidence>
<dbReference type="InParanoid" id="A0A6P3YVV9"/>
<feature type="active site" description="Proton donor" evidence="5">
    <location>
        <position position="13"/>
    </location>
</feature>
<dbReference type="Gene3D" id="3.40.50.1000">
    <property type="entry name" value="HAD superfamily/HAD-like"/>
    <property type="match status" value="1"/>
</dbReference>
<reference evidence="9" key="2">
    <citation type="submission" date="2025-08" db="UniProtKB">
        <authorList>
            <consortium name="RefSeq"/>
        </authorList>
    </citation>
    <scope>IDENTIFICATION</scope>
    <source>
        <tissue evidence="9">Seedling</tissue>
    </source>
</reference>
<dbReference type="PANTHER" id="PTHR20889:SF12">
    <property type="entry name" value="LP01149P"/>
    <property type="match status" value="1"/>
</dbReference>
<dbReference type="InterPro" id="IPR006384">
    <property type="entry name" value="HAD_hydro_PyrdxlP_Pase-like"/>
</dbReference>
<dbReference type="RefSeq" id="XP_015866143.3">
    <property type="nucleotide sequence ID" value="XM_016010657.4"/>
</dbReference>
<dbReference type="AlphaFoldDB" id="A0A6P3YVV9"/>
<name>A0A6P3YVV9_ZIZJJ</name>
<feature type="binding site" evidence="7">
    <location>
        <position position="180"/>
    </location>
    <ligand>
        <name>Mg(2+)</name>
        <dbReference type="ChEBI" id="CHEBI:18420"/>
    </ligand>
</feature>
<dbReference type="InterPro" id="IPR036412">
    <property type="entry name" value="HAD-like_sf"/>
</dbReference>
<feature type="binding site" evidence="7">
    <location>
        <position position="13"/>
    </location>
    <ligand>
        <name>Mg(2+)</name>
        <dbReference type="ChEBI" id="CHEBI:18420"/>
    </ligand>
</feature>
<gene>
    <name evidence="9" type="primary">LOC107403742</name>
</gene>
<sequence length="283" mass="32218">MAAENLIVVFDFDKTIIDCDSDNWVVDELGATDLFNQLLPTMPWNSLMDMMMKELHSQGTTIEDIVDVLKRTPMHPQIVPAIQSAHSFGCDLKIVSDANLFFIETILEHLGIKHCFSEIHTNPSFVDEEGRLRILPHHDFHTSSHGCPLCPPNMCKGMVMEKMQTSIGEEGKKKMIYIGDGSGDFCPSLKLKEEDYLMPRKEFPLWELIRKNPRAIKGEIREWKDGEELQNILVQIIDKIISRDQQQNSTTNDCKLKSINNPLVVAVAGHDQFRPSSRLRISS</sequence>
<comment type="cofactor">
    <cofactor evidence="1 7">
        <name>Mg(2+)</name>
        <dbReference type="ChEBI" id="CHEBI:18420"/>
    </cofactor>
</comment>
<keyword evidence="3" id="KW-0378">Hydrolase</keyword>
<feature type="binding site" evidence="7">
    <location>
        <position position="11"/>
    </location>
    <ligand>
        <name>Mg(2+)</name>
        <dbReference type="ChEBI" id="CHEBI:18420"/>
    </ligand>
</feature>
<dbReference type="PANTHER" id="PTHR20889">
    <property type="entry name" value="PHOSPHATASE, ORPHAN 1, 2"/>
    <property type="match status" value="1"/>
</dbReference>
<dbReference type="GO" id="GO:0046872">
    <property type="term" value="F:metal ion binding"/>
    <property type="evidence" value="ECO:0007669"/>
    <property type="project" value="UniProtKB-KW"/>
</dbReference>
<accession>A0A6P3YVV9</accession>
<evidence type="ECO:0000256" key="1">
    <source>
        <dbReference type="ARBA" id="ARBA00001946"/>
    </source>
</evidence>
<dbReference type="GO" id="GO:0016791">
    <property type="term" value="F:phosphatase activity"/>
    <property type="evidence" value="ECO:0007669"/>
    <property type="project" value="InterPro"/>
</dbReference>
<dbReference type="KEGG" id="zju:107403742"/>
<dbReference type="PIRSF" id="PIRSF031051">
    <property type="entry name" value="PyrdxlP_Pase_PHOSPHO2"/>
    <property type="match status" value="1"/>
</dbReference>
<evidence type="ECO:0000256" key="2">
    <source>
        <dbReference type="ARBA" id="ARBA00022723"/>
    </source>
</evidence>